<dbReference type="EMBL" id="JALLAZ020001555">
    <property type="protein sequence ID" value="KAL3773055.1"/>
    <property type="molecule type" value="Genomic_DNA"/>
</dbReference>
<feature type="region of interest" description="Disordered" evidence="1">
    <location>
        <begin position="1"/>
        <end position="35"/>
    </location>
</feature>
<evidence type="ECO:0000313" key="2">
    <source>
        <dbReference type="EMBL" id="KAL3773055.1"/>
    </source>
</evidence>
<evidence type="ECO:0000313" key="3">
    <source>
        <dbReference type="Proteomes" id="UP001530315"/>
    </source>
</evidence>
<protein>
    <submittedName>
        <fullName evidence="2">Uncharacterized protein</fullName>
    </submittedName>
</protein>
<feature type="compositionally biased region" description="Polar residues" evidence="1">
    <location>
        <begin position="1"/>
        <end position="10"/>
    </location>
</feature>
<dbReference type="InterPro" id="IPR036322">
    <property type="entry name" value="WD40_repeat_dom_sf"/>
</dbReference>
<comment type="caution">
    <text evidence="2">The sequence shown here is derived from an EMBL/GenBank/DDBJ whole genome shotgun (WGS) entry which is preliminary data.</text>
</comment>
<dbReference type="AlphaFoldDB" id="A0ABD3NIW7"/>
<gene>
    <name evidence="2" type="ORF">ACHAW5_000472</name>
</gene>
<sequence length="126" mass="13412">MAALSSSAAVTKNLDDENGRRAASTTATASMPSLFRENSMQQIKPSHRGPVLAMASRPGGILVSAGHDGMLRVSRICKPVPRALYGLGGYKVWIGSICIDDDGKRLLSDGRDDVVVVHDFSKKDEG</sequence>
<dbReference type="Proteomes" id="UP001530315">
    <property type="component" value="Unassembled WGS sequence"/>
</dbReference>
<organism evidence="2 3">
    <name type="scientific">Stephanodiscus triporus</name>
    <dbReference type="NCBI Taxonomy" id="2934178"/>
    <lineage>
        <taxon>Eukaryota</taxon>
        <taxon>Sar</taxon>
        <taxon>Stramenopiles</taxon>
        <taxon>Ochrophyta</taxon>
        <taxon>Bacillariophyta</taxon>
        <taxon>Coscinodiscophyceae</taxon>
        <taxon>Thalassiosirophycidae</taxon>
        <taxon>Stephanodiscales</taxon>
        <taxon>Stephanodiscaceae</taxon>
        <taxon>Stephanodiscus</taxon>
    </lineage>
</organism>
<dbReference type="Gene3D" id="2.130.10.10">
    <property type="entry name" value="YVTN repeat-like/Quinoprotein amine dehydrogenase"/>
    <property type="match status" value="1"/>
</dbReference>
<keyword evidence="3" id="KW-1185">Reference proteome</keyword>
<proteinExistence type="predicted"/>
<dbReference type="InterPro" id="IPR015943">
    <property type="entry name" value="WD40/YVTN_repeat-like_dom_sf"/>
</dbReference>
<evidence type="ECO:0000256" key="1">
    <source>
        <dbReference type="SAM" id="MobiDB-lite"/>
    </source>
</evidence>
<name>A0ABD3NIW7_9STRA</name>
<dbReference type="SUPFAM" id="SSF50978">
    <property type="entry name" value="WD40 repeat-like"/>
    <property type="match status" value="1"/>
</dbReference>
<reference evidence="2 3" key="1">
    <citation type="submission" date="2024-10" db="EMBL/GenBank/DDBJ databases">
        <title>Updated reference genomes for cyclostephanoid diatoms.</title>
        <authorList>
            <person name="Roberts W.R."/>
            <person name="Alverson A.J."/>
        </authorList>
    </citation>
    <scope>NUCLEOTIDE SEQUENCE [LARGE SCALE GENOMIC DNA]</scope>
    <source>
        <strain evidence="2 3">AJA276-08</strain>
    </source>
</reference>
<accession>A0ABD3NIW7</accession>